<name>A0A6J0T2N3_9SAUR</name>
<dbReference type="InterPro" id="IPR010540">
    <property type="entry name" value="CmpB_TMEM229"/>
</dbReference>
<organism evidence="7 8">
    <name type="scientific">Pogona vitticeps</name>
    <name type="common">central bearded dragon</name>
    <dbReference type="NCBI Taxonomy" id="103695"/>
    <lineage>
        <taxon>Eukaryota</taxon>
        <taxon>Metazoa</taxon>
        <taxon>Chordata</taxon>
        <taxon>Craniata</taxon>
        <taxon>Vertebrata</taxon>
        <taxon>Euteleostomi</taxon>
        <taxon>Lepidosauria</taxon>
        <taxon>Squamata</taxon>
        <taxon>Bifurcata</taxon>
        <taxon>Unidentata</taxon>
        <taxon>Episquamata</taxon>
        <taxon>Toxicofera</taxon>
        <taxon>Iguania</taxon>
        <taxon>Acrodonta</taxon>
        <taxon>Agamidae</taxon>
        <taxon>Amphibolurinae</taxon>
        <taxon>Pogona</taxon>
    </lineage>
</organism>
<feature type="transmembrane region" description="Helical" evidence="6">
    <location>
        <begin position="45"/>
        <end position="65"/>
    </location>
</feature>
<dbReference type="InParanoid" id="A0A6J0T2N3"/>
<comment type="subcellular location">
    <subcellularLocation>
        <location evidence="1">Membrane</location>
        <topology evidence="1">Multi-pass membrane protein</topology>
    </subcellularLocation>
</comment>
<feature type="transmembrane region" description="Helical" evidence="6">
    <location>
        <begin position="108"/>
        <end position="129"/>
    </location>
</feature>
<keyword evidence="4 6" id="KW-1133">Transmembrane helix</keyword>
<evidence type="ECO:0000256" key="1">
    <source>
        <dbReference type="ARBA" id="ARBA00004141"/>
    </source>
</evidence>
<dbReference type="Proteomes" id="UP001652642">
    <property type="component" value="Chromosome 9"/>
</dbReference>
<dbReference type="PANTHER" id="PTHR31746">
    <property type="entry name" value="TRANSMEMBRANE PROTEIN 229 FAMILY MEMBER"/>
    <property type="match status" value="1"/>
</dbReference>
<keyword evidence="5 6" id="KW-0472">Membrane</keyword>
<keyword evidence="7" id="KW-1185">Reference proteome</keyword>
<comment type="similarity">
    <text evidence="2">Belongs to the TMEM229 family.</text>
</comment>
<reference evidence="8" key="1">
    <citation type="submission" date="2025-08" db="UniProtKB">
        <authorList>
            <consortium name="RefSeq"/>
        </authorList>
    </citation>
    <scope>IDENTIFICATION</scope>
</reference>
<feature type="transmembrane region" description="Helical" evidence="6">
    <location>
        <begin position="77"/>
        <end position="96"/>
    </location>
</feature>
<evidence type="ECO:0000256" key="6">
    <source>
        <dbReference type="SAM" id="Phobius"/>
    </source>
</evidence>
<keyword evidence="3 6" id="KW-0812">Transmembrane</keyword>
<evidence type="ECO:0000256" key="4">
    <source>
        <dbReference type="ARBA" id="ARBA00022989"/>
    </source>
</evidence>
<protein>
    <submittedName>
        <fullName evidence="8">Transmembrane protein 229B-like</fullName>
    </submittedName>
</protein>
<dbReference type="GeneID" id="110075725"/>
<dbReference type="KEGG" id="pvt:110075725"/>
<accession>A0A6J0T2N3</accession>
<evidence type="ECO:0000313" key="8">
    <source>
        <dbReference type="RefSeq" id="XP_020642877.2"/>
    </source>
</evidence>
<gene>
    <name evidence="8" type="primary">LOC110075725</name>
</gene>
<dbReference type="OrthoDB" id="5946847at2759"/>
<sequence>MGSPPEPLHVVGRAYIYAIHGHFAEMLFATVIMGGEWTFPGVTGLWPLFLYGGGGLALEGIHLSLRGDCCLLTRCTLYTLCIFLCQFCLGALLRAVGACPWDYTGFRFNLLGLVALEHSLVWFVGSLLLERLVIRNTLRLRLEEPWRAKETPAPRFELQRD</sequence>
<proteinExistence type="inferred from homology"/>
<dbReference type="AlphaFoldDB" id="A0A6J0T2N3"/>
<dbReference type="GO" id="GO:0016020">
    <property type="term" value="C:membrane"/>
    <property type="evidence" value="ECO:0007669"/>
    <property type="project" value="UniProtKB-SubCell"/>
</dbReference>
<evidence type="ECO:0000313" key="7">
    <source>
        <dbReference type="Proteomes" id="UP001652642"/>
    </source>
</evidence>
<dbReference type="PANTHER" id="PTHR31746:SF3">
    <property type="entry name" value="TRANSMEMBRANE PROTEIN 229B"/>
    <property type="match status" value="1"/>
</dbReference>
<evidence type="ECO:0000256" key="5">
    <source>
        <dbReference type="ARBA" id="ARBA00023136"/>
    </source>
</evidence>
<evidence type="ECO:0000256" key="2">
    <source>
        <dbReference type="ARBA" id="ARBA00006371"/>
    </source>
</evidence>
<dbReference type="Pfam" id="PF06541">
    <property type="entry name" value="ABC_trans_CmpB"/>
    <property type="match status" value="1"/>
</dbReference>
<dbReference type="RefSeq" id="XP_020642877.2">
    <property type="nucleotide sequence ID" value="XM_020787218.2"/>
</dbReference>
<evidence type="ECO:0000256" key="3">
    <source>
        <dbReference type="ARBA" id="ARBA00022692"/>
    </source>
</evidence>